<keyword evidence="9" id="KW-0560">Oxidoreductase</keyword>
<feature type="transmembrane region" description="Helical" evidence="7">
    <location>
        <begin position="68"/>
        <end position="87"/>
    </location>
</feature>
<keyword evidence="3 6" id="KW-0812">Transmembrane</keyword>
<evidence type="ECO:0000256" key="1">
    <source>
        <dbReference type="ARBA" id="ARBA00004141"/>
    </source>
</evidence>
<dbReference type="InterPro" id="IPR024791">
    <property type="entry name" value="Cyt_c/ubiquinol_Oxase_su3"/>
</dbReference>
<dbReference type="GO" id="GO:0004129">
    <property type="term" value="F:cytochrome-c oxidase activity"/>
    <property type="evidence" value="ECO:0007669"/>
    <property type="project" value="InterPro"/>
</dbReference>
<dbReference type="Gene3D" id="1.20.120.80">
    <property type="entry name" value="Cytochrome c oxidase, subunit III, four-helix bundle"/>
    <property type="match status" value="1"/>
</dbReference>
<keyword evidence="5 7" id="KW-0472">Membrane</keyword>
<dbReference type="GO" id="GO:0019646">
    <property type="term" value="P:aerobic electron transport chain"/>
    <property type="evidence" value="ECO:0007669"/>
    <property type="project" value="InterPro"/>
</dbReference>
<dbReference type="AlphaFoldDB" id="A0A399DVU0"/>
<sequence length="159" mass="17312">MAVATVLFSALVSAYLVRMNLPDWKSLSEPGLLGLNTALLALASLFLQQAAWASRRYDLGATRRNLQLGGLLGFAFVAGQLLAWSQLQAMGYFLVSNPSASFFYLMTALHGLHLLGGLVAWGVVGSRVPPSPLSVQLCTTYWHFLLLVWLVLYGLLLLT</sequence>
<proteinExistence type="inferred from homology"/>
<dbReference type="PANTHER" id="PTHR11403">
    <property type="entry name" value="CYTOCHROME C OXIDASE SUBUNIT III"/>
    <property type="match status" value="1"/>
</dbReference>
<dbReference type="PANTHER" id="PTHR11403:SF10">
    <property type="entry name" value="CYTOCHROME C OXIDASE"/>
    <property type="match status" value="1"/>
</dbReference>
<protein>
    <submittedName>
        <fullName evidence="9">Putative cytochrome c oxidase subunit 3</fullName>
        <ecNumber evidence="9">1.9.3.1</ecNumber>
    </submittedName>
</protein>
<feature type="transmembrane region" description="Helical" evidence="7">
    <location>
        <begin position="30"/>
        <end position="47"/>
    </location>
</feature>
<evidence type="ECO:0000256" key="4">
    <source>
        <dbReference type="ARBA" id="ARBA00022989"/>
    </source>
</evidence>
<evidence type="ECO:0000313" key="10">
    <source>
        <dbReference type="Proteomes" id="UP000265715"/>
    </source>
</evidence>
<dbReference type="GO" id="GO:0016491">
    <property type="term" value="F:oxidoreductase activity"/>
    <property type="evidence" value="ECO:0007669"/>
    <property type="project" value="UniProtKB-KW"/>
</dbReference>
<evidence type="ECO:0000256" key="6">
    <source>
        <dbReference type="RuleBase" id="RU003376"/>
    </source>
</evidence>
<evidence type="ECO:0000256" key="3">
    <source>
        <dbReference type="ARBA" id="ARBA00022692"/>
    </source>
</evidence>
<dbReference type="PROSITE" id="PS50253">
    <property type="entry name" value="COX3"/>
    <property type="match status" value="1"/>
</dbReference>
<dbReference type="EC" id="1.9.3.1" evidence="9"/>
<evidence type="ECO:0000313" key="9">
    <source>
        <dbReference type="EMBL" id="RIH75318.1"/>
    </source>
</evidence>
<dbReference type="InterPro" id="IPR035973">
    <property type="entry name" value="Cyt_c_oxidase_su3-like_sf"/>
</dbReference>
<comment type="subcellular location">
    <subcellularLocation>
        <location evidence="6">Cell membrane</location>
        <topology evidence="6">Multi-pass membrane protein</topology>
    </subcellularLocation>
    <subcellularLocation>
        <location evidence="1">Membrane</location>
        <topology evidence="1">Multi-pass membrane protein</topology>
    </subcellularLocation>
</comment>
<evidence type="ECO:0000256" key="5">
    <source>
        <dbReference type="ARBA" id="ARBA00023136"/>
    </source>
</evidence>
<name>A0A399DVU0_9DEIN</name>
<organism evidence="9 10">
    <name type="scientific">Calidithermus terrae</name>
    <dbReference type="NCBI Taxonomy" id="1408545"/>
    <lineage>
        <taxon>Bacteria</taxon>
        <taxon>Thermotogati</taxon>
        <taxon>Deinococcota</taxon>
        <taxon>Deinococci</taxon>
        <taxon>Thermales</taxon>
        <taxon>Thermaceae</taxon>
        <taxon>Calidithermus</taxon>
    </lineage>
</organism>
<comment type="similarity">
    <text evidence="2 6">Belongs to the cytochrome c oxidase subunit 3 family.</text>
</comment>
<feature type="domain" description="Heme-copper oxidase subunit III family profile" evidence="8">
    <location>
        <begin position="1"/>
        <end position="159"/>
    </location>
</feature>
<dbReference type="SUPFAM" id="SSF81452">
    <property type="entry name" value="Cytochrome c oxidase subunit III-like"/>
    <property type="match status" value="1"/>
</dbReference>
<accession>A0A399DVU0</accession>
<feature type="transmembrane region" description="Helical" evidence="7">
    <location>
        <begin position="102"/>
        <end position="125"/>
    </location>
</feature>
<dbReference type="Proteomes" id="UP000265715">
    <property type="component" value="Unassembled WGS sequence"/>
</dbReference>
<reference evidence="9 10" key="1">
    <citation type="submission" date="2018-08" db="EMBL/GenBank/DDBJ databases">
        <title>Meiothermus terrae DSM 26712 genome sequencing project.</title>
        <authorList>
            <person name="Da Costa M.S."/>
            <person name="Albuquerque L."/>
            <person name="Raposo P."/>
            <person name="Froufe H.J.C."/>
            <person name="Barroso C.S."/>
            <person name="Egas C."/>
        </authorList>
    </citation>
    <scope>NUCLEOTIDE SEQUENCE [LARGE SCALE GENOMIC DNA]</scope>
    <source>
        <strain evidence="9 10">DSM 26712</strain>
    </source>
</reference>
<keyword evidence="4 7" id="KW-1133">Transmembrane helix</keyword>
<dbReference type="EMBL" id="QXDL01000362">
    <property type="protein sequence ID" value="RIH75318.1"/>
    <property type="molecule type" value="Genomic_DNA"/>
</dbReference>
<evidence type="ECO:0000259" key="8">
    <source>
        <dbReference type="PROSITE" id="PS50253"/>
    </source>
</evidence>
<comment type="caution">
    <text evidence="9">The sequence shown here is derived from an EMBL/GenBank/DDBJ whole genome shotgun (WGS) entry which is preliminary data.</text>
</comment>
<evidence type="ECO:0000256" key="2">
    <source>
        <dbReference type="ARBA" id="ARBA00010581"/>
    </source>
</evidence>
<dbReference type="InterPro" id="IPR000298">
    <property type="entry name" value="Cyt_c_oxidase-like_su3"/>
</dbReference>
<gene>
    <name evidence="9" type="primary">ctaE</name>
    <name evidence="9" type="ORF">Mterra_03993</name>
</gene>
<dbReference type="InterPro" id="IPR013833">
    <property type="entry name" value="Cyt_c_oxidase_su3_a-hlx"/>
</dbReference>
<feature type="transmembrane region" description="Helical" evidence="7">
    <location>
        <begin position="137"/>
        <end position="158"/>
    </location>
</feature>
<evidence type="ECO:0000256" key="7">
    <source>
        <dbReference type="SAM" id="Phobius"/>
    </source>
</evidence>
<keyword evidence="10" id="KW-1185">Reference proteome</keyword>
<dbReference type="GO" id="GO:0005886">
    <property type="term" value="C:plasma membrane"/>
    <property type="evidence" value="ECO:0007669"/>
    <property type="project" value="UniProtKB-SubCell"/>
</dbReference>